<dbReference type="RefSeq" id="WP_013404364.1">
    <property type="nucleotide sequence ID" value="NC_014652.1"/>
</dbReference>
<organism evidence="1 2">
    <name type="scientific">Caldicellulosiruptor hydrothermalis (strain DSM 18901 / VKM B-2411 / 108)</name>
    <dbReference type="NCBI Taxonomy" id="632292"/>
    <lineage>
        <taxon>Bacteria</taxon>
        <taxon>Bacillati</taxon>
        <taxon>Bacillota</taxon>
        <taxon>Bacillota incertae sedis</taxon>
        <taxon>Caldicellulosiruptorales</taxon>
        <taxon>Caldicellulosiruptoraceae</taxon>
        <taxon>Caldicellulosiruptor</taxon>
    </lineage>
</organism>
<dbReference type="AlphaFoldDB" id="E4QAC5"/>
<reference key="1">
    <citation type="submission" date="2010-09" db="EMBL/GenBank/DDBJ databases">
        <title>Complete sequence of Caldicellulosiruptor hydrothermalis 108.</title>
        <authorList>
            <consortium name="US DOE Joint Genome Institute"/>
            <person name="Lucas S."/>
            <person name="Copeland A."/>
            <person name="Lapidus A."/>
            <person name="Cheng J.-F."/>
            <person name="Bruce D."/>
            <person name="Goodwin L."/>
            <person name="Pitluck S."/>
            <person name="Davenport K."/>
            <person name="Detter J.C."/>
            <person name="Han C."/>
            <person name="Tapia R."/>
            <person name="Land M."/>
            <person name="Hauser L."/>
            <person name="Chang Y.-J."/>
            <person name="Jeffries C."/>
            <person name="Kyrpides N."/>
            <person name="Ivanova N."/>
            <person name="Mikhailova N."/>
            <person name="Blumer-Schuette S.E."/>
            <person name="Kelly R.M."/>
            <person name="Woyke T."/>
        </authorList>
    </citation>
    <scope>NUCLEOTIDE SEQUENCE</scope>
    <source>
        <strain>108</strain>
    </source>
</reference>
<evidence type="ECO:0000313" key="1">
    <source>
        <dbReference type="EMBL" id="ADQ08229.1"/>
    </source>
</evidence>
<proteinExistence type="predicted"/>
<sequence>MKQDCKTIEDFGRVAFKLRFIDKKAAWNDIYEKTKDFDVIGYVKEHYIDYVEQNKNEIIGAIMENTVEPEKRDEMRETMRGWLDEAIRMVKNGEELYWMPERIFYDSVAVAMKKIGVK</sequence>
<dbReference type="STRING" id="632292.Calhy_2538"/>
<reference evidence="1 2" key="2">
    <citation type="journal article" date="2011" name="J. Bacteriol.">
        <title>Complete genome sequences for the anaerobic, extremely thermophilic plant biomass-degrading bacteria Caldicellulosiruptor hydrothermalis, Caldicellulosiruptor kristjanssonii, Caldicellulosiruptor kronotskyensis, Caldicellulosiruptor owensenis, and Caldicellulosiruptor lactoaceticus.</title>
        <authorList>
            <person name="Blumer-Schuette S.E."/>
            <person name="Ozdemir I."/>
            <person name="Mistry D."/>
            <person name="Lucas S."/>
            <person name="Lapidus A."/>
            <person name="Cheng J.F."/>
            <person name="Goodwin L.A."/>
            <person name="Pitluck S."/>
            <person name="Land M.L."/>
            <person name="Hauser L.J."/>
            <person name="Woyke T."/>
            <person name="Mikhailova N."/>
            <person name="Pati A."/>
            <person name="Kyrpides N.C."/>
            <person name="Ivanova N."/>
            <person name="Detter J.C."/>
            <person name="Walston-Davenport K."/>
            <person name="Han S."/>
            <person name="Adams M.W."/>
            <person name="Kelly R.M."/>
        </authorList>
    </citation>
    <scope>NUCLEOTIDE SEQUENCE [LARGE SCALE GENOMIC DNA]</scope>
    <source>
        <strain evidence="2">DSM 18901 / VKM B-2411 / 108</strain>
    </source>
</reference>
<name>E4QAC5_CALH1</name>
<gene>
    <name evidence="1" type="ordered locus">Calhy_2538</name>
</gene>
<dbReference type="EMBL" id="CP002219">
    <property type="protein sequence ID" value="ADQ08229.1"/>
    <property type="molecule type" value="Genomic_DNA"/>
</dbReference>
<keyword evidence="2" id="KW-1185">Reference proteome</keyword>
<dbReference type="Proteomes" id="UP000006890">
    <property type="component" value="Chromosome"/>
</dbReference>
<protein>
    <submittedName>
        <fullName evidence="1">Uncharacterized protein</fullName>
    </submittedName>
</protein>
<accession>E4QAC5</accession>
<dbReference type="HOGENOM" id="CLU_2068770_0_0_9"/>
<evidence type="ECO:0000313" key="2">
    <source>
        <dbReference type="Proteomes" id="UP000006890"/>
    </source>
</evidence>
<dbReference type="KEGG" id="chd:Calhy_2538"/>
<dbReference type="OrthoDB" id="9803914at2"/>